<dbReference type="OrthoDB" id="9789078at2"/>
<accession>A0A1U7JL75</accession>
<dbReference type="InterPro" id="IPR012338">
    <property type="entry name" value="Beta-lactam/transpept-like"/>
</dbReference>
<keyword evidence="8" id="KW-1185">Reference proteome</keyword>
<dbReference type="EMBL" id="LVVZ01000005">
    <property type="protein sequence ID" value="OKL45401.1"/>
    <property type="molecule type" value="Genomic_DNA"/>
</dbReference>
<feature type="domain" description="Penicillin-binding protein transpeptidase" evidence="5">
    <location>
        <begin position="259"/>
        <end position="540"/>
    </location>
</feature>
<feature type="transmembrane region" description="Helical" evidence="4">
    <location>
        <begin position="45"/>
        <end position="68"/>
    </location>
</feature>
<dbReference type="Pfam" id="PF00905">
    <property type="entry name" value="Transpeptidase"/>
    <property type="match status" value="1"/>
</dbReference>
<comment type="subcellular location">
    <subcellularLocation>
        <location evidence="1">Membrane</location>
    </subcellularLocation>
</comment>
<keyword evidence="2" id="KW-0121">Carboxypeptidase</keyword>
<keyword evidence="4" id="KW-1133">Transmembrane helix</keyword>
<dbReference type="GO" id="GO:0051301">
    <property type="term" value="P:cell division"/>
    <property type="evidence" value="ECO:0007669"/>
    <property type="project" value="UniProtKB-KW"/>
</dbReference>
<dbReference type="AlphaFoldDB" id="A0A1U7JL75"/>
<dbReference type="InterPro" id="IPR036138">
    <property type="entry name" value="PBP_dimer_sf"/>
</dbReference>
<evidence type="ECO:0000256" key="2">
    <source>
        <dbReference type="ARBA" id="ARBA00022645"/>
    </source>
</evidence>
<dbReference type="GO" id="GO:0005886">
    <property type="term" value="C:plasma membrane"/>
    <property type="evidence" value="ECO:0007669"/>
    <property type="project" value="TreeGrafter"/>
</dbReference>
<dbReference type="Gene3D" id="3.90.1310.10">
    <property type="entry name" value="Penicillin-binding protein 2a (Domain 2)"/>
    <property type="match status" value="1"/>
</dbReference>
<proteinExistence type="predicted"/>
<protein>
    <submittedName>
        <fullName evidence="7">Cell division protein</fullName>
    </submittedName>
</protein>
<keyword evidence="2" id="KW-0378">Hydrolase</keyword>
<keyword evidence="4" id="KW-0812">Transmembrane</keyword>
<dbReference type="Gene3D" id="3.30.450.330">
    <property type="match status" value="1"/>
</dbReference>
<dbReference type="Gene3D" id="3.40.710.10">
    <property type="entry name" value="DD-peptidase/beta-lactamase superfamily"/>
    <property type="match status" value="1"/>
</dbReference>
<name>A0A1U7JL75_9HYPH</name>
<evidence type="ECO:0000259" key="6">
    <source>
        <dbReference type="Pfam" id="PF03717"/>
    </source>
</evidence>
<dbReference type="GO" id="GO:0004180">
    <property type="term" value="F:carboxypeptidase activity"/>
    <property type="evidence" value="ECO:0007669"/>
    <property type="project" value="UniProtKB-KW"/>
</dbReference>
<gene>
    <name evidence="7" type="ORF">A3843_03500</name>
</gene>
<keyword evidence="7" id="KW-0132">Cell division</keyword>
<comment type="caution">
    <text evidence="7">The sequence shown here is derived from an EMBL/GenBank/DDBJ whole genome shotgun (WGS) entry which is preliminary data.</text>
</comment>
<dbReference type="RefSeq" id="WP_051268709.1">
    <property type="nucleotide sequence ID" value="NZ_LVVZ01000005.1"/>
</dbReference>
<dbReference type="SUPFAM" id="SSF56519">
    <property type="entry name" value="Penicillin binding protein dimerisation domain"/>
    <property type="match status" value="1"/>
</dbReference>
<organism evidence="7 8">
    <name type="scientific">Pseudovibrio exalbescens</name>
    <dbReference type="NCBI Taxonomy" id="197461"/>
    <lineage>
        <taxon>Bacteria</taxon>
        <taxon>Pseudomonadati</taxon>
        <taxon>Pseudomonadota</taxon>
        <taxon>Alphaproteobacteria</taxon>
        <taxon>Hyphomicrobiales</taxon>
        <taxon>Stappiaceae</taxon>
        <taxon>Pseudovibrio</taxon>
    </lineage>
</organism>
<evidence type="ECO:0000256" key="1">
    <source>
        <dbReference type="ARBA" id="ARBA00004370"/>
    </source>
</evidence>
<dbReference type="InterPro" id="IPR005311">
    <property type="entry name" value="PBP_dimer"/>
</dbReference>
<dbReference type="PANTHER" id="PTHR30627:SF1">
    <property type="entry name" value="PEPTIDOGLYCAN D,D-TRANSPEPTIDASE FTSI"/>
    <property type="match status" value="1"/>
</dbReference>
<dbReference type="SUPFAM" id="SSF56601">
    <property type="entry name" value="beta-lactamase/transpeptidase-like"/>
    <property type="match status" value="1"/>
</dbReference>
<dbReference type="PANTHER" id="PTHR30627">
    <property type="entry name" value="PEPTIDOGLYCAN D,D-TRANSPEPTIDASE"/>
    <property type="match status" value="1"/>
</dbReference>
<evidence type="ECO:0000313" key="7">
    <source>
        <dbReference type="EMBL" id="OKL45401.1"/>
    </source>
</evidence>
<evidence type="ECO:0000256" key="4">
    <source>
        <dbReference type="SAM" id="Phobius"/>
    </source>
</evidence>
<dbReference type="Proteomes" id="UP000185783">
    <property type="component" value="Unassembled WGS sequence"/>
</dbReference>
<sequence length="580" mass="63750">MPAVFLLFSRRRGVSGQKSSFLKTPVPPRRSAIATTVREPARSRVYIAMLAFFLVFGAIGGRLVALGLHQEEDGSSYVAANKKIMARPDILDRNGEILATDIKSWSLYAEPRKIPDPDEVFEGLISVLPELNKPLIEKRLRSDAGFIWLKREISSVQKEQIHSLGLPGVDFMDETQRFYPGGNTVSHVLGTVNVDGRGISGIEKYIDEAWLNDLRDLGFSSKEGLEPVKLSIDLRAQYAVRDELKRAMEHYKAQAAVGIVLKVDTGEVVAMTSLPDFDPNDRSEALKPDRLNRATAGVFEMGSVFKGITVAMALDSGKVSIDDSFDARNPIRASGKTISDFHGKRRILSVPEIFIYSSNIGTAKMMLAAGIEQQKSFLKHLGLTERLGGELPERAMPLLPPRWNELAAMTISFGHGLSVTPLHTAVAAATLVNGGKLIEPTFLPRSKEEADKIAKQVISKETSDAVRYLNRLNVLEGSGRRAAVPGYDVGGKTGTAQKIKNGQYLEGVYLNSFLASFPMYDPQYVVLLMLDEPQKLEGQYYATAGWNVVPTTAAVIRRIAPMLGVKPNFTGDDETIPVRY</sequence>
<dbReference type="STRING" id="197461.A3843_03500"/>
<dbReference type="GO" id="GO:0071555">
    <property type="term" value="P:cell wall organization"/>
    <property type="evidence" value="ECO:0007669"/>
    <property type="project" value="TreeGrafter"/>
</dbReference>
<keyword evidence="7" id="KW-0131">Cell cycle</keyword>
<evidence type="ECO:0000256" key="3">
    <source>
        <dbReference type="ARBA" id="ARBA00023136"/>
    </source>
</evidence>
<evidence type="ECO:0000313" key="8">
    <source>
        <dbReference type="Proteomes" id="UP000185783"/>
    </source>
</evidence>
<dbReference type="Pfam" id="PF03717">
    <property type="entry name" value="PBP_dimer"/>
    <property type="match status" value="1"/>
</dbReference>
<keyword evidence="3 4" id="KW-0472">Membrane</keyword>
<feature type="domain" description="Penicillin-binding protein dimerisation" evidence="6">
    <location>
        <begin position="87"/>
        <end position="194"/>
    </location>
</feature>
<keyword evidence="2" id="KW-0645">Protease</keyword>
<evidence type="ECO:0000259" key="5">
    <source>
        <dbReference type="Pfam" id="PF00905"/>
    </source>
</evidence>
<reference evidence="7 8" key="1">
    <citation type="submission" date="2016-03" db="EMBL/GenBank/DDBJ databases">
        <title>Genome sequence of Nesiotobacter sp. nov., a moderately halophilic alphaproteobacterium isolated from the Yellow Sea, China.</title>
        <authorList>
            <person name="Zhang G."/>
            <person name="Zhang R."/>
        </authorList>
    </citation>
    <scope>NUCLEOTIDE SEQUENCE [LARGE SCALE GENOMIC DNA]</scope>
    <source>
        <strain evidence="7 8">WB1-6</strain>
    </source>
</reference>
<dbReference type="GO" id="GO:0008658">
    <property type="term" value="F:penicillin binding"/>
    <property type="evidence" value="ECO:0007669"/>
    <property type="project" value="InterPro"/>
</dbReference>
<dbReference type="InterPro" id="IPR050515">
    <property type="entry name" value="Beta-lactam/transpept"/>
</dbReference>
<dbReference type="InterPro" id="IPR001460">
    <property type="entry name" value="PCN-bd_Tpept"/>
</dbReference>